<feature type="domain" description="Integrase zinc-binding" evidence="1">
    <location>
        <begin position="34"/>
        <end position="85"/>
    </location>
</feature>
<name>A0A1B0DP92_PHLPP</name>
<keyword evidence="3" id="KW-1185">Reference proteome</keyword>
<evidence type="ECO:0000313" key="3">
    <source>
        <dbReference type="Proteomes" id="UP000092462"/>
    </source>
</evidence>
<dbReference type="VEuPathDB" id="VectorBase:PPAI010328"/>
<dbReference type="Proteomes" id="UP000092462">
    <property type="component" value="Unassembled WGS sequence"/>
</dbReference>
<dbReference type="AlphaFoldDB" id="A0A1B0DP92"/>
<proteinExistence type="predicted"/>
<dbReference type="InterPro" id="IPR041588">
    <property type="entry name" value="Integrase_H2C2"/>
</dbReference>
<evidence type="ECO:0000313" key="2">
    <source>
        <dbReference type="EnsemblMetazoa" id="PPAI010328-PA"/>
    </source>
</evidence>
<dbReference type="Pfam" id="PF17921">
    <property type="entry name" value="Integrase_H2C2"/>
    <property type="match status" value="1"/>
</dbReference>
<accession>A0A1B0DP92</accession>
<dbReference type="EnsemblMetazoa" id="PPAI010328-RA">
    <property type="protein sequence ID" value="PPAI010328-PA"/>
    <property type="gene ID" value="PPAI010328"/>
</dbReference>
<dbReference type="PANTHER" id="PTHR47331:SF1">
    <property type="entry name" value="GAG-LIKE PROTEIN"/>
    <property type="match status" value="1"/>
</dbReference>
<protein>
    <recommendedName>
        <fullName evidence="1">Integrase zinc-binding domain-containing protein</fullName>
    </recommendedName>
</protein>
<dbReference type="Gene3D" id="1.10.340.70">
    <property type="match status" value="1"/>
</dbReference>
<dbReference type="EMBL" id="AJVK01091010">
    <property type="status" value="NOT_ANNOTATED_CDS"/>
    <property type="molecule type" value="Genomic_DNA"/>
</dbReference>
<sequence length="131" mass="14751">MLEDGLLKVGGRIRNSELPSRAKNPIILPKCHTTDTIIKEIHCEMLHSGLQLTINRLRMEYWLLKGRSYVRAVLNKCLNCAKHKQKTLGQLMGNLPSSRVTPAPPFSRCGVDYAGPIMTRRNKGRGNVTEK</sequence>
<reference evidence="2" key="1">
    <citation type="submission" date="2022-08" db="UniProtKB">
        <authorList>
            <consortium name="EnsemblMetazoa"/>
        </authorList>
    </citation>
    <scope>IDENTIFICATION</scope>
    <source>
        <strain evidence="2">Israel</strain>
    </source>
</reference>
<dbReference type="PANTHER" id="PTHR47331">
    <property type="entry name" value="PHD-TYPE DOMAIN-CONTAINING PROTEIN"/>
    <property type="match status" value="1"/>
</dbReference>
<evidence type="ECO:0000259" key="1">
    <source>
        <dbReference type="Pfam" id="PF17921"/>
    </source>
</evidence>
<organism evidence="2 3">
    <name type="scientific">Phlebotomus papatasi</name>
    <name type="common">Sandfly</name>
    <dbReference type="NCBI Taxonomy" id="29031"/>
    <lineage>
        <taxon>Eukaryota</taxon>
        <taxon>Metazoa</taxon>
        <taxon>Ecdysozoa</taxon>
        <taxon>Arthropoda</taxon>
        <taxon>Hexapoda</taxon>
        <taxon>Insecta</taxon>
        <taxon>Pterygota</taxon>
        <taxon>Neoptera</taxon>
        <taxon>Endopterygota</taxon>
        <taxon>Diptera</taxon>
        <taxon>Nematocera</taxon>
        <taxon>Psychodoidea</taxon>
        <taxon>Psychodidae</taxon>
        <taxon>Phlebotomus</taxon>
        <taxon>Phlebotomus</taxon>
    </lineage>
</organism>
<dbReference type="VEuPathDB" id="VectorBase:PPAPM1_002148"/>